<keyword evidence="3" id="KW-1185">Reference proteome</keyword>
<keyword evidence="1" id="KW-1133">Transmembrane helix</keyword>
<keyword evidence="1" id="KW-0472">Membrane</keyword>
<evidence type="ECO:0000256" key="1">
    <source>
        <dbReference type="SAM" id="Phobius"/>
    </source>
</evidence>
<feature type="transmembrane region" description="Helical" evidence="1">
    <location>
        <begin position="173"/>
        <end position="195"/>
    </location>
</feature>
<gene>
    <name evidence="2" type="ORF">GCM10023335_77020</name>
</gene>
<feature type="transmembrane region" description="Helical" evidence="1">
    <location>
        <begin position="232"/>
        <end position="253"/>
    </location>
</feature>
<feature type="transmembrane region" description="Helical" evidence="1">
    <location>
        <begin position="207"/>
        <end position="226"/>
    </location>
</feature>
<accession>A0ABP9JJV9</accession>
<proteinExistence type="predicted"/>
<feature type="transmembrane region" description="Helical" evidence="1">
    <location>
        <begin position="30"/>
        <end position="54"/>
    </location>
</feature>
<sequence>MEGAAMAERAWATAGKRDSRGRKAAGRARLTGVALIVLSLMGAVLSYLAFTVWVPGQQDRYEHYRAAEPCPTQATPQEVAAKDCLTTWHFTVTKAESTFTGKVREYEATLTDRGDGSWQRIVRFSDSEPLFDKLHRGDEVTATGWRRDIIAVSKDGVRQNTSDAPRSEHQGNAAMGVLLVLLAAQSLVFGTARLARPTAYAPFVWEPYGRWLAFTNICVGVGVGAASVWLGIPWWTVLVTVPLVVCTVMVLLLRRQRRAAADSAKARQRQDSRVSSR</sequence>
<organism evidence="2 3">
    <name type="scientific">Streptomyces siamensis</name>
    <dbReference type="NCBI Taxonomy" id="1274986"/>
    <lineage>
        <taxon>Bacteria</taxon>
        <taxon>Bacillati</taxon>
        <taxon>Actinomycetota</taxon>
        <taxon>Actinomycetes</taxon>
        <taxon>Kitasatosporales</taxon>
        <taxon>Streptomycetaceae</taxon>
        <taxon>Streptomyces</taxon>
    </lineage>
</organism>
<evidence type="ECO:0008006" key="4">
    <source>
        <dbReference type="Google" id="ProtNLM"/>
    </source>
</evidence>
<evidence type="ECO:0000313" key="2">
    <source>
        <dbReference type="EMBL" id="GAA5033463.1"/>
    </source>
</evidence>
<keyword evidence="1" id="KW-0812">Transmembrane</keyword>
<protein>
    <recommendedName>
        <fullName evidence="4">DUF3592 domain-containing protein</fullName>
    </recommendedName>
</protein>
<reference evidence="3" key="1">
    <citation type="journal article" date="2019" name="Int. J. Syst. Evol. Microbiol.">
        <title>The Global Catalogue of Microorganisms (GCM) 10K type strain sequencing project: providing services to taxonomists for standard genome sequencing and annotation.</title>
        <authorList>
            <consortium name="The Broad Institute Genomics Platform"/>
            <consortium name="The Broad Institute Genome Sequencing Center for Infectious Disease"/>
            <person name="Wu L."/>
            <person name="Ma J."/>
        </authorList>
    </citation>
    <scope>NUCLEOTIDE SEQUENCE [LARGE SCALE GENOMIC DNA]</scope>
    <source>
        <strain evidence="3">JCM 18409</strain>
    </source>
</reference>
<dbReference type="EMBL" id="BAABKB010000041">
    <property type="protein sequence ID" value="GAA5033463.1"/>
    <property type="molecule type" value="Genomic_DNA"/>
</dbReference>
<comment type="caution">
    <text evidence="2">The sequence shown here is derived from an EMBL/GenBank/DDBJ whole genome shotgun (WGS) entry which is preliminary data.</text>
</comment>
<dbReference type="Proteomes" id="UP001501759">
    <property type="component" value="Unassembled WGS sequence"/>
</dbReference>
<evidence type="ECO:0000313" key="3">
    <source>
        <dbReference type="Proteomes" id="UP001501759"/>
    </source>
</evidence>
<name>A0ABP9JJV9_9ACTN</name>